<organism evidence="2 3">
    <name type="scientific">Colletotrichum sublineola</name>
    <name type="common">Sorghum anthracnose fungus</name>
    <dbReference type="NCBI Taxonomy" id="1173701"/>
    <lineage>
        <taxon>Eukaryota</taxon>
        <taxon>Fungi</taxon>
        <taxon>Dikarya</taxon>
        <taxon>Ascomycota</taxon>
        <taxon>Pezizomycotina</taxon>
        <taxon>Sordariomycetes</taxon>
        <taxon>Hypocreomycetidae</taxon>
        <taxon>Glomerellales</taxon>
        <taxon>Glomerellaceae</taxon>
        <taxon>Colletotrichum</taxon>
        <taxon>Colletotrichum graminicola species complex</taxon>
    </lineage>
</organism>
<feature type="compositionally biased region" description="Polar residues" evidence="1">
    <location>
        <begin position="131"/>
        <end position="141"/>
    </location>
</feature>
<protein>
    <submittedName>
        <fullName evidence="2">Uncharacterized protein</fullName>
    </submittedName>
</protein>
<evidence type="ECO:0000313" key="3">
    <source>
        <dbReference type="Proteomes" id="UP000027238"/>
    </source>
</evidence>
<evidence type="ECO:0000313" key="2">
    <source>
        <dbReference type="EMBL" id="KDN60571.1"/>
    </source>
</evidence>
<feature type="region of interest" description="Disordered" evidence="1">
    <location>
        <begin position="229"/>
        <end position="280"/>
    </location>
</feature>
<dbReference type="EMBL" id="JMSE01001499">
    <property type="protein sequence ID" value="KDN60571.1"/>
    <property type="molecule type" value="Genomic_DNA"/>
</dbReference>
<accession>A0A066X4A6</accession>
<gene>
    <name evidence="2" type="ORF">CSUB01_11287</name>
</gene>
<feature type="region of interest" description="Disordered" evidence="1">
    <location>
        <begin position="122"/>
        <end position="141"/>
    </location>
</feature>
<feature type="region of interest" description="Disordered" evidence="1">
    <location>
        <begin position="315"/>
        <end position="362"/>
    </location>
</feature>
<dbReference type="Proteomes" id="UP000027238">
    <property type="component" value="Unassembled WGS sequence"/>
</dbReference>
<proteinExistence type="predicted"/>
<dbReference type="AlphaFoldDB" id="A0A066X4A6"/>
<evidence type="ECO:0000256" key="1">
    <source>
        <dbReference type="SAM" id="MobiDB-lite"/>
    </source>
</evidence>
<dbReference type="HOGENOM" id="CLU_745985_0_0_1"/>
<feature type="compositionally biased region" description="Low complexity" evidence="1">
    <location>
        <begin position="249"/>
        <end position="260"/>
    </location>
</feature>
<keyword evidence="3" id="KW-1185">Reference proteome</keyword>
<name>A0A066X4A6_COLSU</name>
<reference evidence="3" key="1">
    <citation type="journal article" date="2014" name="Genome Announc.">
        <title>Draft genome sequence of Colletotrichum sublineola, a destructive pathogen of cultivated sorghum.</title>
        <authorList>
            <person name="Baroncelli R."/>
            <person name="Sanz-Martin J.M."/>
            <person name="Rech G.E."/>
            <person name="Sukno S.A."/>
            <person name="Thon M.R."/>
        </authorList>
    </citation>
    <scope>NUCLEOTIDE SEQUENCE [LARGE SCALE GENOMIC DNA]</scope>
    <source>
        <strain evidence="3">TX430BB</strain>
    </source>
</reference>
<feature type="compositionally biased region" description="Polar residues" evidence="1">
    <location>
        <begin position="261"/>
        <end position="275"/>
    </location>
</feature>
<comment type="caution">
    <text evidence="2">The sequence shown here is derived from an EMBL/GenBank/DDBJ whole genome shotgun (WGS) entry which is preliminary data.</text>
</comment>
<sequence>MANQNAFTLFEIPQDPNVHSERLRVTLQGLHRSSGPYVHQQIPHQQPAYLSQQIPMDHLGLACAAEPLVELDTDSDDCILPRLLAGFLPPSTPPTATHIDIAITYCLVTCNAGTAYIKAPSPPLASDHQQRPTGFKSTNVNNSRHISSVEVKWQVQPTRPLLPLSHPILLLPPAKTCRLQEHRSRQQQAIPSIEVDKAGVAYSAPPSSPSPCILSNCWGKRLGFGKRDTDNNEHFPSGEVDETATAHEASSSSASPQPSSNRRQNLQASRTQILTKESRPIPSVEVDKAGTAYKAPSSCPSPVLPLTAAGFRNTNTDNNKHPVRRPAVSKDVQVSKGMDLDNDKPIPSVEPTTSYGTGPEEGSYLHWWLFS</sequence>